<evidence type="ECO:0000259" key="1">
    <source>
        <dbReference type="PROSITE" id="PS51186"/>
    </source>
</evidence>
<evidence type="ECO:0000313" key="2">
    <source>
        <dbReference type="EMBL" id="KAK4210203.1"/>
    </source>
</evidence>
<dbReference type="EMBL" id="MU858182">
    <property type="protein sequence ID" value="KAK4210203.1"/>
    <property type="molecule type" value="Genomic_DNA"/>
</dbReference>
<keyword evidence="3" id="KW-1185">Reference proteome</keyword>
<dbReference type="Gene3D" id="3.40.630.30">
    <property type="match status" value="1"/>
</dbReference>
<feature type="domain" description="N-acetyltransferase" evidence="1">
    <location>
        <begin position="41"/>
        <end position="201"/>
    </location>
</feature>
<accession>A0AAN7B448</accession>
<dbReference type="Proteomes" id="UP001301769">
    <property type="component" value="Unassembled WGS sequence"/>
</dbReference>
<dbReference type="CDD" id="cd04301">
    <property type="entry name" value="NAT_SF"/>
    <property type="match status" value="1"/>
</dbReference>
<protein>
    <recommendedName>
        <fullName evidence="1">N-acetyltransferase domain-containing protein</fullName>
    </recommendedName>
</protein>
<dbReference type="GO" id="GO:0016747">
    <property type="term" value="F:acyltransferase activity, transferring groups other than amino-acyl groups"/>
    <property type="evidence" value="ECO:0007669"/>
    <property type="project" value="InterPro"/>
</dbReference>
<dbReference type="AlphaFoldDB" id="A0AAN7B448"/>
<name>A0AAN7B448_9PEZI</name>
<dbReference type="InterPro" id="IPR016181">
    <property type="entry name" value="Acyl_CoA_acyltransferase"/>
</dbReference>
<comment type="caution">
    <text evidence="2">The sequence shown here is derived from an EMBL/GenBank/DDBJ whole genome shotgun (WGS) entry which is preliminary data.</text>
</comment>
<dbReference type="PROSITE" id="PS51186">
    <property type="entry name" value="GNAT"/>
    <property type="match status" value="1"/>
</dbReference>
<dbReference type="SUPFAM" id="SSF55729">
    <property type="entry name" value="Acyl-CoA N-acyltransferases (Nat)"/>
    <property type="match status" value="1"/>
</dbReference>
<organism evidence="2 3">
    <name type="scientific">Rhypophila decipiens</name>
    <dbReference type="NCBI Taxonomy" id="261697"/>
    <lineage>
        <taxon>Eukaryota</taxon>
        <taxon>Fungi</taxon>
        <taxon>Dikarya</taxon>
        <taxon>Ascomycota</taxon>
        <taxon>Pezizomycotina</taxon>
        <taxon>Sordariomycetes</taxon>
        <taxon>Sordariomycetidae</taxon>
        <taxon>Sordariales</taxon>
        <taxon>Naviculisporaceae</taxon>
        <taxon>Rhypophila</taxon>
    </lineage>
</organism>
<sequence>MWRQIQLPDDMPGLVHVGDIVHPSLPESPAVFTERATLFPEGFLVLADSECDPNSALNNEPAAPSGPSSSRIYGYAISHPIPHDQPPALDSLLGSIPTNTPDNSNLNNDEPAVKPSPQYYIHDIAILPAFRGQGLAAQCIRLLLDVAKRHGYKTTCLISVYGTSEFWGKFGFLPPENLSDVLKEKVKGYGEDAVYLVRREVDGEA</sequence>
<proteinExistence type="predicted"/>
<dbReference type="InterPro" id="IPR000182">
    <property type="entry name" value="GNAT_dom"/>
</dbReference>
<evidence type="ECO:0000313" key="3">
    <source>
        <dbReference type="Proteomes" id="UP001301769"/>
    </source>
</evidence>
<reference evidence="2" key="1">
    <citation type="journal article" date="2023" name="Mol. Phylogenet. Evol.">
        <title>Genome-scale phylogeny and comparative genomics of the fungal order Sordariales.</title>
        <authorList>
            <person name="Hensen N."/>
            <person name="Bonometti L."/>
            <person name="Westerberg I."/>
            <person name="Brannstrom I.O."/>
            <person name="Guillou S."/>
            <person name="Cros-Aarteil S."/>
            <person name="Calhoun S."/>
            <person name="Haridas S."/>
            <person name="Kuo A."/>
            <person name="Mondo S."/>
            <person name="Pangilinan J."/>
            <person name="Riley R."/>
            <person name="LaButti K."/>
            <person name="Andreopoulos B."/>
            <person name="Lipzen A."/>
            <person name="Chen C."/>
            <person name="Yan M."/>
            <person name="Daum C."/>
            <person name="Ng V."/>
            <person name="Clum A."/>
            <person name="Steindorff A."/>
            <person name="Ohm R.A."/>
            <person name="Martin F."/>
            <person name="Silar P."/>
            <person name="Natvig D.O."/>
            <person name="Lalanne C."/>
            <person name="Gautier V."/>
            <person name="Ament-Velasquez S.L."/>
            <person name="Kruys A."/>
            <person name="Hutchinson M.I."/>
            <person name="Powell A.J."/>
            <person name="Barry K."/>
            <person name="Miller A.N."/>
            <person name="Grigoriev I.V."/>
            <person name="Debuchy R."/>
            <person name="Gladieux P."/>
            <person name="Hiltunen Thoren M."/>
            <person name="Johannesson H."/>
        </authorList>
    </citation>
    <scope>NUCLEOTIDE SEQUENCE</scope>
    <source>
        <strain evidence="2">PSN293</strain>
    </source>
</reference>
<reference evidence="2" key="2">
    <citation type="submission" date="2023-05" db="EMBL/GenBank/DDBJ databases">
        <authorList>
            <consortium name="Lawrence Berkeley National Laboratory"/>
            <person name="Steindorff A."/>
            <person name="Hensen N."/>
            <person name="Bonometti L."/>
            <person name="Westerberg I."/>
            <person name="Brannstrom I.O."/>
            <person name="Guillou S."/>
            <person name="Cros-Aarteil S."/>
            <person name="Calhoun S."/>
            <person name="Haridas S."/>
            <person name="Kuo A."/>
            <person name="Mondo S."/>
            <person name="Pangilinan J."/>
            <person name="Riley R."/>
            <person name="Labutti K."/>
            <person name="Andreopoulos B."/>
            <person name="Lipzen A."/>
            <person name="Chen C."/>
            <person name="Yanf M."/>
            <person name="Daum C."/>
            <person name="Ng V."/>
            <person name="Clum A."/>
            <person name="Ohm R."/>
            <person name="Martin F."/>
            <person name="Silar P."/>
            <person name="Natvig D."/>
            <person name="Lalanne C."/>
            <person name="Gautier V."/>
            <person name="Ament-Velasquez S.L."/>
            <person name="Kruys A."/>
            <person name="Hutchinson M.I."/>
            <person name="Powell A.J."/>
            <person name="Barry K."/>
            <person name="Miller A.N."/>
            <person name="Grigoriev I.V."/>
            <person name="Debuchy R."/>
            <person name="Gladieux P."/>
            <person name="Thoren M.H."/>
            <person name="Johannesson H."/>
        </authorList>
    </citation>
    <scope>NUCLEOTIDE SEQUENCE</scope>
    <source>
        <strain evidence="2">PSN293</strain>
    </source>
</reference>
<dbReference type="Pfam" id="PF00583">
    <property type="entry name" value="Acetyltransf_1"/>
    <property type="match status" value="1"/>
</dbReference>
<gene>
    <name evidence="2" type="ORF">QBC37DRAFT_292999</name>
</gene>